<name>A0AC60QV93_IXOPE</name>
<evidence type="ECO:0000313" key="1">
    <source>
        <dbReference type="EMBL" id="KAG0443265.1"/>
    </source>
</evidence>
<evidence type="ECO:0000313" key="2">
    <source>
        <dbReference type="Proteomes" id="UP000805193"/>
    </source>
</evidence>
<reference evidence="1 2" key="1">
    <citation type="journal article" date="2020" name="Cell">
        <title>Large-Scale Comparative Analyses of Tick Genomes Elucidate Their Genetic Diversity and Vector Capacities.</title>
        <authorList>
            <consortium name="Tick Genome and Microbiome Consortium (TIGMIC)"/>
            <person name="Jia N."/>
            <person name="Wang J."/>
            <person name="Shi W."/>
            <person name="Du L."/>
            <person name="Sun Y."/>
            <person name="Zhan W."/>
            <person name="Jiang J.F."/>
            <person name="Wang Q."/>
            <person name="Zhang B."/>
            <person name="Ji P."/>
            <person name="Bell-Sakyi L."/>
            <person name="Cui X.M."/>
            <person name="Yuan T.T."/>
            <person name="Jiang B.G."/>
            <person name="Yang W.F."/>
            <person name="Lam T.T."/>
            <person name="Chang Q.C."/>
            <person name="Ding S.J."/>
            <person name="Wang X.J."/>
            <person name="Zhu J.G."/>
            <person name="Ruan X.D."/>
            <person name="Zhao L."/>
            <person name="Wei J.T."/>
            <person name="Ye R.Z."/>
            <person name="Que T.C."/>
            <person name="Du C.H."/>
            <person name="Zhou Y.H."/>
            <person name="Cheng J.X."/>
            <person name="Dai P.F."/>
            <person name="Guo W.B."/>
            <person name="Han X.H."/>
            <person name="Huang E.J."/>
            <person name="Li L.F."/>
            <person name="Wei W."/>
            <person name="Gao Y.C."/>
            <person name="Liu J.Z."/>
            <person name="Shao H.Z."/>
            <person name="Wang X."/>
            <person name="Wang C.C."/>
            <person name="Yang T.C."/>
            <person name="Huo Q.B."/>
            <person name="Li W."/>
            <person name="Chen H.Y."/>
            <person name="Chen S.E."/>
            <person name="Zhou L.G."/>
            <person name="Ni X.B."/>
            <person name="Tian J.H."/>
            <person name="Sheng Y."/>
            <person name="Liu T."/>
            <person name="Pan Y.S."/>
            <person name="Xia L.Y."/>
            <person name="Li J."/>
            <person name="Zhao F."/>
            <person name="Cao W.C."/>
        </authorList>
    </citation>
    <scope>NUCLEOTIDE SEQUENCE [LARGE SCALE GENOMIC DNA]</scope>
    <source>
        <strain evidence="1">Iper-2018</strain>
    </source>
</reference>
<keyword evidence="2" id="KW-1185">Reference proteome</keyword>
<feature type="non-terminal residue" evidence="1">
    <location>
        <position position="1"/>
    </location>
</feature>
<comment type="caution">
    <text evidence="1">The sequence shown here is derived from an EMBL/GenBank/DDBJ whole genome shotgun (WGS) entry which is preliminary data.</text>
</comment>
<dbReference type="Proteomes" id="UP000805193">
    <property type="component" value="Unassembled WGS sequence"/>
</dbReference>
<dbReference type="EMBL" id="JABSTQ010003654">
    <property type="protein sequence ID" value="KAG0443265.1"/>
    <property type="molecule type" value="Genomic_DNA"/>
</dbReference>
<organism evidence="1 2">
    <name type="scientific">Ixodes persulcatus</name>
    <name type="common">Taiga tick</name>
    <dbReference type="NCBI Taxonomy" id="34615"/>
    <lineage>
        <taxon>Eukaryota</taxon>
        <taxon>Metazoa</taxon>
        <taxon>Ecdysozoa</taxon>
        <taxon>Arthropoda</taxon>
        <taxon>Chelicerata</taxon>
        <taxon>Arachnida</taxon>
        <taxon>Acari</taxon>
        <taxon>Parasitiformes</taxon>
        <taxon>Ixodida</taxon>
        <taxon>Ixodoidea</taxon>
        <taxon>Ixodidae</taxon>
        <taxon>Ixodinae</taxon>
        <taxon>Ixodes</taxon>
    </lineage>
</organism>
<proteinExistence type="predicted"/>
<sequence>NIRISDFGLATVFRYKGEERPLVKKCGTLPYIAPEVLVKSYHAEPADVWSCGVILVALLAGDTSSKWLSSTSDSLSRKKSCFDIGQTGDIASGVVPRDNAPTRVSSSQPDLMHRGDGDGPMPAANSEVLAHGISFSQPAHLEDMLLSTQTQGTQSSSQSPLQKLVKRMTRFFVTTDANETVQELKSLFEKLGYIWKTNSPGQITVTTQDKRKAQLVFKANLIEMNARILVDFRLSRGDGLEFKKHFVTIRNCLSEHIAKGPVSWPIAVATNSVP</sequence>
<gene>
    <name evidence="1" type="ORF">HPB47_015112</name>
</gene>
<protein>
    <submittedName>
        <fullName evidence="1">Uncharacterized protein</fullName>
    </submittedName>
</protein>
<accession>A0AC60QV93</accession>